<dbReference type="Proteomes" id="UP000177026">
    <property type="component" value="Unassembled WGS sequence"/>
</dbReference>
<proteinExistence type="predicted"/>
<name>A0A1F7GTK3_9BACT</name>
<accession>A0A1F7GTK3</accession>
<reference evidence="1 2" key="1">
    <citation type="journal article" date="2016" name="Nat. Commun.">
        <title>Thousands of microbial genomes shed light on interconnected biogeochemical processes in an aquifer system.</title>
        <authorList>
            <person name="Anantharaman K."/>
            <person name="Brown C.T."/>
            <person name="Hug L.A."/>
            <person name="Sharon I."/>
            <person name="Castelle C.J."/>
            <person name="Probst A.J."/>
            <person name="Thomas B.C."/>
            <person name="Singh A."/>
            <person name="Wilkins M.J."/>
            <person name="Karaoz U."/>
            <person name="Brodie E.L."/>
            <person name="Williams K.H."/>
            <person name="Hubbard S.S."/>
            <person name="Banfield J.F."/>
        </authorList>
    </citation>
    <scope>NUCLEOTIDE SEQUENCE [LARGE SCALE GENOMIC DNA]</scope>
</reference>
<evidence type="ECO:0000313" key="2">
    <source>
        <dbReference type="Proteomes" id="UP000177026"/>
    </source>
</evidence>
<dbReference type="NCBIfam" id="TIGR01987">
    <property type="entry name" value="HI0074"/>
    <property type="match status" value="1"/>
</dbReference>
<sequence>MTKLEAQYKDLIKVFSRLQEAVKLPSSNIINQDASIQRFEFTFELCWKIMQTIVNENKLDVYGPKNVFREAAKLGIIDDPKAWFDFLKDRNLTVHTYKEVVAREVYRSAKQFVPFVKKLILSVEKYLKK</sequence>
<dbReference type="Pfam" id="PF08780">
    <property type="entry name" value="NTase_sub_bind"/>
    <property type="match status" value="1"/>
</dbReference>
<dbReference type="AlphaFoldDB" id="A0A1F7GTK3"/>
<dbReference type="SUPFAM" id="SSF81593">
    <property type="entry name" value="Nucleotidyltransferase substrate binding subunit/domain"/>
    <property type="match status" value="1"/>
</dbReference>
<dbReference type="InterPro" id="IPR010235">
    <property type="entry name" value="HepT"/>
</dbReference>
<dbReference type="EMBL" id="MFZI01000005">
    <property type="protein sequence ID" value="OGK22154.1"/>
    <property type="molecule type" value="Genomic_DNA"/>
</dbReference>
<gene>
    <name evidence="1" type="ORF">A2866_06770</name>
</gene>
<protein>
    <recommendedName>
        <fullName evidence="3">Nucleotidyltransferase</fullName>
    </recommendedName>
</protein>
<organism evidence="1 2">
    <name type="scientific">Candidatus Roizmanbacteria bacterium RIFCSPHIGHO2_01_FULL_39_8</name>
    <dbReference type="NCBI Taxonomy" id="1802033"/>
    <lineage>
        <taxon>Bacteria</taxon>
        <taxon>Candidatus Roizmaniibacteriota</taxon>
    </lineage>
</organism>
<comment type="caution">
    <text evidence="1">The sequence shown here is derived from an EMBL/GenBank/DDBJ whole genome shotgun (WGS) entry which is preliminary data.</text>
</comment>
<evidence type="ECO:0000313" key="1">
    <source>
        <dbReference type="EMBL" id="OGK22154.1"/>
    </source>
</evidence>
<evidence type="ECO:0008006" key="3">
    <source>
        <dbReference type="Google" id="ProtNLM"/>
    </source>
</evidence>
<dbReference type="Gene3D" id="1.20.120.330">
    <property type="entry name" value="Nucleotidyltransferases domain 2"/>
    <property type="match status" value="1"/>
</dbReference>